<evidence type="ECO:0000313" key="2">
    <source>
        <dbReference type="EMBL" id="GBF50785.1"/>
    </source>
</evidence>
<name>A0A2P2E1M5_9LEPT</name>
<accession>A0A2P2E1M5</accession>
<reference evidence="2 3" key="1">
    <citation type="submission" date="2018-02" db="EMBL/GenBank/DDBJ databases">
        <title>Novel Leptospira species isolated from soil and water in Japan.</title>
        <authorList>
            <person name="Nakao R."/>
            <person name="Masuzawa T."/>
        </authorList>
    </citation>
    <scope>NUCLEOTIDE SEQUENCE [LARGE SCALE GENOMIC DNA]</scope>
    <source>
        <strain evidence="2 3">YH101</strain>
    </source>
</reference>
<keyword evidence="3" id="KW-1185">Reference proteome</keyword>
<evidence type="ECO:0000256" key="1">
    <source>
        <dbReference type="SAM" id="MobiDB-lite"/>
    </source>
</evidence>
<sequence length="55" mass="6222">MENPAIQGNHRCNLVTKKEKMSKKIGNLKFKKIPESTKIGKAKNQGKPPNTVTMW</sequence>
<organism evidence="2 3">
    <name type="scientific">Leptospira ryugenii</name>
    <dbReference type="NCBI Taxonomy" id="1917863"/>
    <lineage>
        <taxon>Bacteria</taxon>
        <taxon>Pseudomonadati</taxon>
        <taxon>Spirochaetota</taxon>
        <taxon>Spirochaetia</taxon>
        <taxon>Leptospirales</taxon>
        <taxon>Leptospiraceae</taxon>
        <taxon>Leptospira</taxon>
    </lineage>
</organism>
<dbReference type="Proteomes" id="UP000245133">
    <property type="component" value="Unassembled WGS sequence"/>
</dbReference>
<dbReference type="AlphaFoldDB" id="A0A2P2E1M5"/>
<proteinExistence type="predicted"/>
<protein>
    <submittedName>
        <fullName evidence="2">Uncharacterized protein</fullName>
    </submittedName>
</protein>
<dbReference type="EMBL" id="BFBB01000007">
    <property type="protein sequence ID" value="GBF50785.1"/>
    <property type="molecule type" value="Genomic_DNA"/>
</dbReference>
<comment type="caution">
    <text evidence="2">The sequence shown here is derived from an EMBL/GenBank/DDBJ whole genome shotgun (WGS) entry which is preliminary data.</text>
</comment>
<feature type="region of interest" description="Disordered" evidence="1">
    <location>
        <begin position="36"/>
        <end position="55"/>
    </location>
</feature>
<gene>
    <name evidence="2" type="ORF">LPTSP4_23120</name>
</gene>
<evidence type="ECO:0000313" key="3">
    <source>
        <dbReference type="Proteomes" id="UP000245133"/>
    </source>
</evidence>